<dbReference type="GO" id="GO:0015833">
    <property type="term" value="P:peptide transport"/>
    <property type="evidence" value="ECO:0007669"/>
    <property type="project" value="TreeGrafter"/>
</dbReference>
<feature type="transmembrane region" description="Helical" evidence="5">
    <location>
        <begin position="1006"/>
        <end position="1031"/>
    </location>
</feature>
<evidence type="ECO:0000256" key="2">
    <source>
        <dbReference type="ARBA" id="ARBA00022448"/>
    </source>
</evidence>
<keyword evidence="5" id="KW-0472">Membrane</keyword>
<feature type="compositionally biased region" description="Low complexity" evidence="4">
    <location>
        <begin position="828"/>
        <end position="852"/>
    </location>
</feature>
<dbReference type="AlphaFoldDB" id="A0A060HK31"/>
<feature type="transmembrane region" description="Helical" evidence="5">
    <location>
        <begin position="880"/>
        <end position="901"/>
    </location>
</feature>
<evidence type="ECO:0000256" key="4">
    <source>
        <dbReference type="SAM" id="MobiDB-lite"/>
    </source>
</evidence>
<keyword evidence="2" id="KW-0813">Transport</keyword>
<feature type="region of interest" description="Disordered" evidence="4">
    <location>
        <begin position="824"/>
        <end position="852"/>
    </location>
</feature>
<dbReference type="GO" id="GO:1904680">
    <property type="term" value="F:peptide transmembrane transporter activity"/>
    <property type="evidence" value="ECO:0007669"/>
    <property type="project" value="TreeGrafter"/>
</dbReference>
<protein>
    <submittedName>
        <fullName evidence="7">Peptide/opine/nickel ABC uptake transporter, substrate-binding protein</fullName>
    </submittedName>
</protein>
<dbReference type="Gene3D" id="3.40.190.10">
    <property type="entry name" value="Periplasmic binding protein-like II"/>
    <property type="match status" value="1"/>
</dbReference>
<organism evidence="7 8">
    <name type="scientific">Nitrososphaera viennensis EN76</name>
    <dbReference type="NCBI Taxonomy" id="926571"/>
    <lineage>
        <taxon>Archaea</taxon>
        <taxon>Nitrososphaerota</taxon>
        <taxon>Nitrososphaeria</taxon>
        <taxon>Nitrososphaerales</taxon>
        <taxon>Nitrososphaeraceae</taxon>
        <taxon>Nitrososphaera</taxon>
    </lineage>
</organism>
<keyword evidence="3" id="KW-0732">Signal</keyword>
<evidence type="ECO:0000256" key="5">
    <source>
        <dbReference type="SAM" id="Phobius"/>
    </source>
</evidence>
<dbReference type="NCBIfam" id="NF041770">
    <property type="entry name" value="CFI_box_CTERM"/>
    <property type="match status" value="1"/>
</dbReference>
<keyword evidence="5" id="KW-0812">Transmembrane</keyword>
<evidence type="ECO:0000256" key="3">
    <source>
        <dbReference type="ARBA" id="ARBA00022729"/>
    </source>
</evidence>
<feature type="domain" description="Solute-binding protein family 5" evidence="6">
    <location>
        <begin position="48"/>
        <end position="276"/>
    </location>
</feature>
<dbReference type="InterPro" id="IPR049886">
    <property type="entry name" value="CFI_box_CTERM_dom"/>
</dbReference>
<evidence type="ECO:0000256" key="1">
    <source>
        <dbReference type="ARBA" id="ARBA00005695"/>
    </source>
</evidence>
<dbReference type="InterPro" id="IPR039424">
    <property type="entry name" value="SBP_5"/>
</dbReference>
<sequence>MKDILEIQGVISVNKAPLLSLSIILVLLLPVFSTVFNTASAQQQQTEKKGPYVDQVTFIHRDDENLALEEVKSGNLDAYYFHIPLEAAADAKSDPRVTVYDRTAGSAGLLMNPAPARDGNSLNPFSIKEVRFAMNYLIDRQFVVNEIYKGYGSPLVDPFGIYSPEYLNVIDTVESFGFSYNPGLAEKMITDAMTAAGATKDAASGNKWMFKESPVTVKIMIRLDDASRKSIGELVASKLEESGFTVQKEYGDLTKANTIVYGSNPQDLKWNVYTEGLAGTSVFVKYNPIIPGQMYAPWVGNMPGSQNPSFWNYQNSTLDEITQKIFFANFTSAEDRSRLVNAAVKGGIQESVRIFLAQRTEPFVVSSSLKGVVNDFGAGITSKYSLVNARPSDGKGTLNIGVKQIHQGSWNGIGGLSDTYSRDIFNNVYDSATFRDPYTGEIIPMRTQWTDISTQGPTGKLQVAEDAQTWDPATQKWKDAGPDATATSKVTYKLLYSKWHNGIPMDKSDLLYSQYFTFEWGTNSGSDDQTVDPEYTSSAAPALPLLKGIKFTSDGTLESYVNFWHYDDKEIADFAPAWAAEPWEITAATERLVTDGKFAYSRSQASAKNVDWLDPIVPEHAQAIKEELQQMKSENYVPAALKGIVSVDDAKKRYDASIAWINTHGNAIISNGAFYLDSFNIAGGTITIRAFRDPSYPFEQGHWSAYENPKLATIERVDAARMIEIGKPAEMTVSVQVDGKPSNDALVEYFIFNKDGKVVARGEAKAAQDGSAAGTFRVDLTPENTSKLTPGPSQLKIFANSKYAFRPDISTNTILAVAAGAPGGSNSGGVSTTTPGSNGGQQQQQPQQPAQPSGCLIATAAFGSELTPQVQYLRNFREHYILSTASGAAFMNAFNTVYYSFSPQVADYERQQPWLQATVKTALYPLFGILMASEKAYSVAAGGDAGAVAAGAVASTLIGAVYLWPAALSARLQGRFGIAAKVSLAVMGAAAALIAIGVATTDNSPLLLLAGTSLFVLSAASASAIAVGKLARIGYTALIRQAGRH</sequence>
<evidence type="ECO:0000313" key="7">
    <source>
        <dbReference type="EMBL" id="AIC15868.1"/>
    </source>
</evidence>
<evidence type="ECO:0000259" key="6">
    <source>
        <dbReference type="Pfam" id="PF00496"/>
    </source>
</evidence>
<dbReference type="InterPro" id="IPR000914">
    <property type="entry name" value="SBP_5_dom"/>
</dbReference>
<feature type="transmembrane region" description="Helical" evidence="5">
    <location>
        <begin position="913"/>
        <end position="933"/>
    </location>
</feature>
<keyword evidence="8" id="KW-1185">Reference proteome</keyword>
<feature type="transmembrane region" description="Helical" evidence="5">
    <location>
        <begin position="945"/>
        <end position="964"/>
    </location>
</feature>
<dbReference type="PANTHER" id="PTHR30290:SF9">
    <property type="entry name" value="OLIGOPEPTIDE-BINDING PROTEIN APPA"/>
    <property type="match status" value="1"/>
</dbReference>
<dbReference type="PANTHER" id="PTHR30290">
    <property type="entry name" value="PERIPLASMIC BINDING COMPONENT OF ABC TRANSPORTER"/>
    <property type="match status" value="1"/>
</dbReference>
<dbReference type="Pfam" id="PF00496">
    <property type="entry name" value="SBP_bac_5"/>
    <property type="match status" value="1"/>
</dbReference>
<dbReference type="EMBL" id="CP007536">
    <property type="protein sequence ID" value="AIC15868.1"/>
    <property type="molecule type" value="Genomic_DNA"/>
</dbReference>
<dbReference type="Proteomes" id="UP000027093">
    <property type="component" value="Chromosome"/>
</dbReference>
<accession>A0A060HK31</accession>
<dbReference type="Gene3D" id="3.10.105.10">
    <property type="entry name" value="Dipeptide-binding Protein, Domain 3"/>
    <property type="match status" value="1"/>
</dbReference>
<name>A0A060HK31_9ARCH</name>
<comment type="similarity">
    <text evidence="1">Belongs to the bacterial solute-binding protein 5 family.</text>
</comment>
<gene>
    <name evidence="7" type="ORF">NVIE_016160</name>
</gene>
<dbReference type="HOGENOM" id="CLU_010991_0_0_2"/>
<reference evidence="7 8" key="1">
    <citation type="journal article" date="2014" name="Int. J. Syst. Evol. Microbiol.">
        <title>Nitrososphaera viennensis gen. nov., sp. nov., an aerobic and mesophilic, ammonia-oxidizing archaeon from soil and a member of the archaeal phylum Thaumarchaeota.</title>
        <authorList>
            <person name="Stieglmeier M."/>
            <person name="Klingl A."/>
            <person name="Alves R.J."/>
            <person name="Rittmann S.K."/>
            <person name="Melcher M."/>
            <person name="Leisch N."/>
            <person name="Schleper C."/>
        </authorList>
    </citation>
    <scope>NUCLEOTIDE SEQUENCE [LARGE SCALE GENOMIC DNA]</scope>
    <source>
        <strain evidence="7">EN76</strain>
    </source>
</reference>
<evidence type="ECO:0000313" key="8">
    <source>
        <dbReference type="Proteomes" id="UP000027093"/>
    </source>
</evidence>
<proteinExistence type="inferred from homology"/>
<dbReference type="SUPFAM" id="SSF53850">
    <property type="entry name" value="Periplasmic binding protein-like II"/>
    <property type="match status" value="1"/>
</dbReference>
<keyword evidence="5" id="KW-1133">Transmembrane helix</keyword>
<dbReference type="STRING" id="926571.NVIE_016160"/>
<feature type="transmembrane region" description="Helical" evidence="5">
    <location>
        <begin position="976"/>
        <end position="1000"/>
    </location>
</feature>
<dbReference type="KEGG" id="nvn:NVIE_016160"/>